<dbReference type="EMBL" id="RBNR01000019">
    <property type="protein sequence ID" value="RML47456.1"/>
    <property type="molecule type" value="Genomic_DNA"/>
</dbReference>
<evidence type="ECO:0000313" key="1">
    <source>
        <dbReference type="EMBL" id="RML47456.1"/>
    </source>
</evidence>
<evidence type="ECO:0000313" key="2">
    <source>
        <dbReference type="Proteomes" id="UP000280292"/>
    </source>
</evidence>
<organism evidence="1 2">
    <name type="scientific">Pseudomonas syringae pv. ribicola</name>
    <dbReference type="NCBI Taxonomy" id="55398"/>
    <lineage>
        <taxon>Bacteria</taxon>
        <taxon>Pseudomonadati</taxon>
        <taxon>Pseudomonadota</taxon>
        <taxon>Gammaproteobacteria</taxon>
        <taxon>Pseudomonadales</taxon>
        <taxon>Pseudomonadaceae</taxon>
        <taxon>Pseudomonas</taxon>
    </lineage>
</organism>
<name>A0A3M2W7P1_PSESI</name>
<protein>
    <submittedName>
        <fullName evidence="1">Uncharacterized protein</fullName>
    </submittedName>
</protein>
<gene>
    <name evidence="1" type="ORF">ALQ95_02312</name>
</gene>
<sequence>MPEQVTPKILSLSDPLTMDTFAELEVQARVAGEGLEVEADNYLLLDKFEDAVALYLQIPNADRNALEKLAYSMQLSNNKDSIHALGLDLADATGAGRVVQLRAIIDYSNSYYRNASETQRFDRIDLIKGLVDHLATLPELTRRDVNVLAGAFHLALDRRRDTSDGSAAADEVCGIAMQVLRAKAPAWVDVLALCELLSDYPKYHDPVQKEKIADALSKLNIERSPILAPSFNAAARLKDKKSAIRALSELCRRYKDHEDLTSTVASAAVEFDDLSLIDTLPEDLGAAARAFPEVMLVAAINEGNGENAALALQILGKHLSFNLVQLRESYLSIFNLPYGPDTWPDPRHFLDMRFKEVLELLPPGELRARVYLSSAVGYDQDPSLDAYLLEAFHFEPSSMLLYNIWGSTVLDQLPKALIAKVVCENALEDEAVQPFEDEQQPRVLALNLEGCLQVELDKLEAVSQSQALAILREWGFFPNAANTTSPPRTSSVTFDFQRRIEGEGLPEPIRMHLAGLAAAMPDLSPADLIYVLASVGRLAQSNKDAVSLAASANTVELAYNQVLALAGQVLNEFGKDKVLKQTQRYGAPALLQELADWAKKPEAIADGEIIEQVSKRMVAKQGTLIPRRAYLAGILNKRLPNMKGAWLDRQVADCMKRGVDIEQMIELAKTVTSWGEWEQGIDSLRPY</sequence>
<reference evidence="1 2" key="1">
    <citation type="submission" date="2018-08" db="EMBL/GenBank/DDBJ databases">
        <title>Recombination of ecologically and evolutionarily significant loci maintains genetic cohesion in the Pseudomonas syringae species complex.</title>
        <authorList>
            <person name="Dillon M."/>
            <person name="Thakur S."/>
            <person name="Almeida R.N.D."/>
            <person name="Weir B.S."/>
            <person name="Guttman D.S."/>
        </authorList>
    </citation>
    <scope>NUCLEOTIDE SEQUENCE [LARGE SCALE GENOMIC DNA]</scope>
    <source>
        <strain evidence="1 2">ICMP 3883</strain>
    </source>
</reference>
<dbReference type="AlphaFoldDB" id="A0A3M2W7P1"/>
<accession>A0A3M2W7P1</accession>
<dbReference type="Proteomes" id="UP000280292">
    <property type="component" value="Unassembled WGS sequence"/>
</dbReference>
<proteinExistence type="predicted"/>
<comment type="caution">
    <text evidence="1">The sequence shown here is derived from an EMBL/GenBank/DDBJ whole genome shotgun (WGS) entry which is preliminary data.</text>
</comment>
<dbReference type="RefSeq" id="WP_122291555.1">
    <property type="nucleotide sequence ID" value="NZ_RBNR01000019.1"/>
</dbReference>